<dbReference type="Proteomes" id="UP000887574">
    <property type="component" value="Unplaced"/>
</dbReference>
<accession>A0A915DH91</accession>
<dbReference type="WBParaSite" id="jg19857">
    <property type="protein sequence ID" value="jg19857"/>
    <property type="gene ID" value="jg19857"/>
</dbReference>
<evidence type="ECO:0000313" key="2">
    <source>
        <dbReference type="WBParaSite" id="jg19857"/>
    </source>
</evidence>
<proteinExistence type="predicted"/>
<name>A0A915DH91_9BILA</name>
<organism evidence="1 2">
    <name type="scientific">Ditylenchus dipsaci</name>
    <dbReference type="NCBI Taxonomy" id="166011"/>
    <lineage>
        <taxon>Eukaryota</taxon>
        <taxon>Metazoa</taxon>
        <taxon>Ecdysozoa</taxon>
        <taxon>Nematoda</taxon>
        <taxon>Chromadorea</taxon>
        <taxon>Rhabditida</taxon>
        <taxon>Tylenchina</taxon>
        <taxon>Tylenchomorpha</taxon>
        <taxon>Sphaerularioidea</taxon>
        <taxon>Anguinidae</taxon>
        <taxon>Anguininae</taxon>
        <taxon>Ditylenchus</taxon>
    </lineage>
</organism>
<dbReference type="AlphaFoldDB" id="A0A915DH91"/>
<keyword evidence="1" id="KW-1185">Reference proteome</keyword>
<reference evidence="2" key="1">
    <citation type="submission" date="2022-11" db="UniProtKB">
        <authorList>
            <consortium name="WormBaseParasite"/>
        </authorList>
    </citation>
    <scope>IDENTIFICATION</scope>
</reference>
<evidence type="ECO:0000313" key="1">
    <source>
        <dbReference type="Proteomes" id="UP000887574"/>
    </source>
</evidence>
<protein>
    <submittedName>
        <fullName evidence="2">Uncharacterized protein</fullName>
    </submittedName>
</protein>
<sequence length="139" mass="16133">MSSKNCFEYETQYFGFSSKGFVNLWYNEGKKNKAAVKSLRDKLLNRLFQHGKLDLILKRAQAHASEYIFKVPACVTLPPYSSSAQLQQYDEEELLAKIEKYQKEILEIRHELKYLDVVEADLTKAVAVCETLKKSELNF</sequence>